<dbReference type="RefSeq" id="WP_114056000.1">
    <property type="nucleotide sequence ID" value="NZ_CP030862.1"/>
</dbReference>
<evidence type="ECO:0000313" key="2">
    <source>
        <dbReference type="Proteomes" id="UP000252004"/>
    </source>
</evidence>
<dbReference type="Proteomes" id="UP000252004">
    <property type="component" value="Chromosome"/>
</dbReference>
<dbReference type="AlphaFoldDB" id="A0A344U1P0"/>
<dbReference type="SUPFAM" id="SSF50199">
    <property type="entry name" value="Staphylococcal nuclease"/>
    <property type="match status" value="1"/>
</dbReference>
<organism evidence="1 2">
    <name type="scientific">Streptomyces globosus</name>
    <dbReference type="NCBI Taxonomy" id="68209"/>
    <lineage>
        <taxon>Bacteria</taxon>
        <taxon>Bacillati</taxon>
        <taxon>Actinomycetota</taxon>
        <taxon>Actinomycetes</taxon>
        <taxon>Kitasatosporales</taxon>
        <taxon>Streptomycetaceae</taxon>
        <taxon>Streptomyces</taxon>
    </lineage>
</organism>
<accession>A0A344U1P0</accession>
<gene>
    <name evidence="1" type="ORF">C0216_16360</name>
</gene>
<reference evidence="1 2" key="1">
    <citation type="submission" date="2018-01" db="EMBL/GenBank/DDBJ databases">
        <title>Draft genome Sequence of streptomyces globosus LZH-48.</title>
        <authorList>
            <person name="Ran K."/>
            <person name="Li Z."/>
            <person name="Wei S."/>
            <person name="Dong R."/>
        </authorList>
    </citation>
    <scope>NUCLEOTIDE SEQUENCE [LARGE SCALE GENOMIC DNA]</scope>
    <source>
        <strain evidence="1 2">LZH-48</strain>
    </source>
</reference>
<sequence length="294" mass="32338">MSMLLIRGRFKVEGGPKPDGDTLPFIPDDVADWKLVPGGQVVPGADGRASIRLEGIDALETHYGQEPAPVDHQPRPLAHEAADELLKTLGFGTVLRDDDETLATVPDSVPGWILTRGADAYGRCVAFVGRGTPPVYSGYWTGVSARLLERTANHRLLERGLAYPAFYSGLPVYLRELLTEAAEKARASAAGVWAVDRTLQGFPVTGKKSITHDREGAVILPKLFRRLKDYLDFTGDPSPSADCFRAFLAGAADEYRLLPDTKRLYRGLHHIVEVTPDNIVRMTRSCREIVFTEK</sequence>
<dbReference type="OrthoDB" id="7065322at2"/>
<protein>
    <submittedName>
        <fullName evidence="1">Nuclease</fullName>
    </submittedName>
</protein>
<dbReference type="KEGG" id="sgz:C0216_16360"/>
<keyword evidence="2" id="KW-1185">Reference proteome</keyword>
<evidence type="ECO:0000313" key="1">
    <source>
        <dbReference type="EMBL" id="AXE24811.1"/>
    </source>
</evidence>
<proteinExistence type="predicted"/>
<dbReference type="EMBL" id="CP030862">
    <property type="protein sequence ID" value="AXE24811.1"/>
    <property type="molecule type" value="Genomic_DNA"/>
</dbReference>
<dbReference type="Gene3D" id="2.40.50.90">
    <property type="match status" value="1"/>
</dbReference>
<dbReference type="InterPro" id="IPR035437">
    <property type="entry name" value="SNase_OB-fold_sf"/>
</dbReference>
<name>A0A344U1P0_9ACTN</name>